<dbReference type="PANTHER" id="PTHR30620:SF16">
    <property type="entry name" value="LYSOSOMAL BETA GLUCOSIDASE"/>
    <property type="match status" value="1"/>
</dbReference>
<dbReference type="EC" id="3.2.1.21" evidence="3"/>
<name>A0A1H3WHZ5_9BACT</name>
<dbReference type="SMART" id="SM01217">
    <property type="entry name" value="Fn3_like"/>
    <property type="match status" value="1"/>
</dbReference>
<evidence type="ECO:0000256" key="3">
    <source>
        <dbReference type="ARBA" id="ARBA00012744"/>
    </source>
</evidence>
<dbReference type="Pfam" id="PF01915">
    <property type="entry name" value="Glyco_hydro_3_C"/>
    <property type="match status" value="1"/>
</dbReference>
<organism evidence="9 10">
    <name type="scientific">Arachidicoccus rhizosphaerae</name>
    <dbReference type="NCBI Taxonomy" id="551991"/>
    <lineage>
        <taxon>Bacteria</taxon>
        <taxon>Pseudomonadati</taxon>
        <taxon>Bacteroidota</taxon>
        <taxon>Chitinophagia</taxon>
        <taxon>Chitinophagales</taxon>
        <taxon>Chitinophagaceae</taxon>
        <taxon>Arachidicoccus</taxon>
    </lineage>
</organism>
<feature type="signal peptide" evidence="7">
    <location>
        <begin position="1"/>
        <end position="23"/>
    </location>
</feature>
<dbReference type="InterPro" id="IPR026891">
    <property type="entry name" value="Fn3-like"/>
</dbReference>
<evidence type="ECO:0000313" key="9">
    <source>
        <dbReference type="EMBL" id="SDZ86735.1"/>
    </source>
</evidence>
<dbReference type="STRING" id="551991.SAMN05192529_10343"/>
<accession>A0A1H3WHZ5</accession>
<dbReference type="Gene3D" id="3.40.50.1700">
    <property type="entry name" value="Glycoside hydrolase family 3 C-terminal domain"/>
    <property type="match status" value="1"/>
</dbReference>
<dbReference type="Gene3D" id="3.20.20.300">
    <property type="entry name" value="Glycoside hydrolase, family 3, N-terminal domain"/>
    <property type="match status" value="1"/>
</dbReference>
<reference evidence="9 10" key="1">
    <citation type="submission" date="2016-10" db="EMBL/GenBank/DDBJ databases">
        <authorList>
            <person name="de Groot N.N."/>
        </authorList>
    </citation>
    <scope>NUCLEOTIDE SEQUENCE [LARGE SCALE GENOMIC DNA]</scope>
    <source>
        <strain evidence="9 10">Vu-144</strain>
    </source>
</reference>
<feature type="chain" id="PRO_5011730988" description="beta-glucosidase" evidence="7">
    <location>
        <begin position="24"/>
        <end position="757"/>
    </location>
</feature>
<dbReference type="InterPro" id="IPR013783">
    <property type="entry name" value="Ig-like_fold"/>
</dbReference>
<dbReference type="InterPro" id="IPR051915">
    <property type="entry name" value="Cellulose_Degrad_GH3"/>
</dbReference>
<keyword evidence="6" id="KW-0326">Glycosidase</keyword>
<dbReference type="GO" id="GO:0009251">
    <property type="term" value="P:glucan catabolic process"/>
    <property type="evidence" value="ECO:0007669"/>
    <property type="project" value="TreeGrafter"/>
</dbReference>
<evidence type="ECO:0000259" key="8">
    <source>
        <dbReference type="SMART" id="SM01217"/>
    </source>
</evidence>
<dbReference type="Pfam" id="PF14310">
    <property type="entry name" value="Fn3-like"/>
    <property type="match status" value="1"/>
</dbReference>
<evidence type="ECO:0000256" key="6">
    <source>
        <dbReference type="ARBA" id="ARBA00023295"/>
    </source>
</evidence>
<evidence type="ECO:0000313" key="10">
    <source>
        <dbReference type="Proteomes" id="UP000199041"/>
    </source>
</evidence>
<dbReference type="FunFam" id="3.20.20.300:FF:000007">
    <property type="entry name" value="Lysosomal beta glucosidase"/>
    <property type="match status" value="1"/>
</dbReference>
<dbReference type="Pfam" id="PF00933">
    <property type="entry name" value="Glyco_hydro_3"/>
    <property type="match status" value="1"/>
</dbReference>
<keyword evidence="10" id="KW-1185">Reference proteome</keyword>
<dbReference type="FunFam" id="2.60.40.10:FF:000495">
    <property type="entry name" value="Periplasmic beta-glucosidase"/>
    <property type="match status" value="1"/>
</dbReference>
<dbReference type="AlphaFoldDB" id="A0A1H3WHZ5"/>
<dbReference type="Proteomes" id="UP000199041">
    <property type="component" value="Unassembled WGS sequence"/>
</dbReference>
<dbReference type="SUPFAM" id="SSF52279">
    <property type="entry name" value="Beta-D-glucan exohydrolase, C-terminal domain"/>
    <property type="match status" value="1"/>
</dbReference>
<dbReference type="InterPro" id="IPR017853">
    <property type="entry name" value="GH"/>
</dbReference>
<dbReference type="PANTHER" id="PTHR30620">
    <property type="entry name" value="PERIPLASMIC BETA-GLUCOSIDASE-RELATED"/>
    <property type="match status" value="1"/>
</dbReference>
<dbReference type="InterPro" id="IPR036881">
    <property type="entry name" value="Glyco_hydro_3_C_sf"/>
</dbReference>
<dbReference type="RefSeq" id="WP_091393775.1">
    <property type="nucleotide sequence ID" value="NZ_FNQY01000003.1"/>
</dbReference>
<dbReference type="SUPFAM" id="SSF51445">
    <property type="entry name" value="(Trans)glycosidases"/>
    <property type="match status" value="1"/>
</dbReference>
<sequence>MKIQRLGLWLFMATFMVTMQLSAQNKHEGPYSDKEAWNYAQNTVQRMSLEQKVGQMTQISLEFFLKTKDGQVIVPHVLDTPKLKEAIEQYHVGSILNVGGDAQTVENWRGIITEIQNIAMSQSLKVPILYGIDAIHGNNYTLGSVMFPQQIAMAASFNPDLIKRAGEVSAYETRASFIPWNFSPVLDLGRMPVWPRIWETFGEDPYLVSVMGDSIISGYQGNNMADKYHVAACLKHFMGYSMPLSGHDRTPAWIPERELREYFLPQFKSAIDHGALTVMVNSGEINGVPVHANHHILTDILKGELRFKGFAVSDWQDIEYLWQRHHVAKDNKDAVKIAVNAGIDMSMVPVDYSFSKDLLDLAKSGEVSEGRINDAVTRILYVKYKLGLFDRPIGNASDYSLFGGKEHQQLNYDVASECVTLLKNKNNILPLKKGIKILVTGPAANTMRSLNGGWARVWQGTTSDETEKDKNTILEALQQRLGNQVLYAPGTEFDSSTKEGIQAAVDQANSADLILFCGGESSYTETPGNINDLTISSPQIQLVKALAKTGKPMVMVLTEGRPRIVSAIEPFMQGIIDALYPGNQGGNVIADILLGKINPSGKLPYTYPRFTNALANYYHKYTESKEFDINGGYDPQWEFGYGLSYTTFDYSDLQLSSTVVSDNRPLQISVTVKNTGDRKGKETVLVYASDLVASITPEVKRLRAFKKVELQPGGSQTLHFTLSKKDLSFINNDLKRVTEPGDFTLEVGGLKQSFVVQ</sequence>
<evidence type="ECO:0000256" key="1">
    <source>
        <dbReference type="ARBA" id="ARBA00000448"/>
    </source>
</evidence>
<keyword evidence="4 7" id="KW-0732">Signal</keyword>
<comment type="catalytic activity">
    <reaction evidence="1">
        <text>Hydrolysis of terminal, non-reducing beta-D-glucosyl residues with release of beta-D-glucose.</text>
        <dbReference type="EC" id="3.2.1.21"/>
    </reaction>
</comment>
<protein>
    <recommendedName>
        <fullName evidence="3">beta-glucosidase</fullName>
        <ecNumber evidence="3">3.2.1.21</ecNumber>
    </recommendedName>
</protein>
<dbReference type="GO" id="GO:0008422">
    <property type="term" value="F:beta-glucosidase activity"/>
    <property type="evidence" value="ECO:0007669"/>
    <property type="project" value="UniProtKB-EC"/>
</dbReference>
<dbReference type="InterPro" id="IPR002772">
    <property type="entry name" value="Glyco_hydro_3_C"/>
</dbReference>
<dbReference type="PRINTS" id="PR00133">
    <property type="entry name" value="GLHYDRLASE3"/>
</dbReference>
<evidence type="ECO:0000256" key="7">
    <source>
        <dbReference type="SAM" id="SignalP"/>
    </source>
</evidence>
<feature type="domain" description="Fibronectin type III-like" evidence="8">
    <location>
        <begin position="682"/>
        <end position="751"/>
    </location>
</feature>
<proteinExistence type="inferred from homology"/>
<comment type="similarity">
    <text evidence="2">Belongs to the glycosyl hydrolase 3 family.</text>
</comment>
<dbReference type="EMBL" id="FNQY01000003">
    <property type="protein sequence ID" value="SDZ86735.1"/>
    <property type="molecule type" value="Genomic_DNA"/>
</dbReference>
<dbReference type="InterPro" id="IPR036962">
    <property type="entry name" value="Glyco_hydro_3_N_sf"/>
</dbReference>
<evidence type="ECO:0000256" key="5">
    <source>
        <dbReference type="ARBA" id="ARBA00022801"/>
    </source>
</evidence>
<dbReference type="OrthoDB" id="721009at2"/>
<gene>
    <name evidence="9" type="ORF">SAMN05192529_10343</name>
</gene>
<dbReference type="InterPro" id="IPR001764">
    <property type="entry name" value="Glyco_hydro_3_N"/>
</dbReference>
<evidence type="ECO:0000256" key="4">
    <source>
        <dbReference type="ARBA" id="ARBA00022729"/>
    </source>
</evidence>
<dbReference type="Gene3D" id="2.60.40.10">
    <property type="entry name" value="Immunoglobulins"/>
    <property type="match status" value="1"/>
</dbReference>
<evidence type="ECO:0000256" key="2">
    <source>
        <dbReference type="ARBA" id="ARBA00005336"/>
    </source>
</evidence>
<keyword evidence="5" id="KW-0378">Hydrolase</keyword>